<dbReference type="PANTHER" id="PTHR46163">
    <property type="entry name" value="TYROSINE-PROTEIN PHOSPHATASE-RELATED"/>
    <property type="match status" value="1"/>
</dbReference>
<proteinExistence type="predicted"/>
<dbReference type="PROSITE" id="PS50056">
    <property type="entry name" value="TYR_PHOSPHATASE_2"/>
    <property type="match status" value="1"/>
</dbReference>
<dbReference type="Gene3D" id="3.90.190.10">
    <property type="entry name" value="Protein tyrosine phosphatase superfamily"/>
    <property type="match status" value="1"/>
</dbReference>
<dbReference type="SMART" id="SM00194">
    <property type="entry name" value="PTPc"/>
    <property type="match status" value="1"/>
</dbReference>
<dbReference type="InterPro" id="IPR029021">
    <property type="entry name" value="Prot-tyrosine_phosphatase-like"/>
</dbReference>
<feature type="region of interest" description="Disordered" evidence="1">
    <location>
        <begin position="1"/>
        <end position="23"/>
    </location>
</feature>
<feature type="compositionally biased region" description="Low complexity" evidence="1">
    <location>
        <begin position="10"/>
        <end position="23"/>
    </location>
</feature>
<dbReference type="Proteomes" id="UP000887569">
    <property type="component" value="Unplaced"/>
</dbReference>
<reference evidence="5 6" key="1">
    <citation type="submission" date="2022-11" db="UniProtKB">
        <authorList>
            <consortium name="WormBaseParasite"/>
        </authorList>
    </citation>
    <scope>IDENTIFICATION</scope>
</reference>
<dbReference type="GO" id="GO:0004725">
    <property type="term" value="F:protein tyrosine phosphatase activity"/>
    <property type="evidence" value="ECO:0007669"/>
    <property type="project" value="InterPro"/>
</dbReference>
<name>A0A915AKG6_PARUN</name>
<feature type="region of interest" description="Disordered" evidence="1">
    <location>
        <begin position="584"/>
        <end position="613"/>
    </location>
</feature>
<evidence type="ECO:0000313" key="5">
    <source>
        <dbReference type="WBParaSite" id="PgR008_g208_t05"/>
    </source>
</evidence>
<evidence type="ECO:0000256" key="1">
    <source>
        <dbReference type="SAM" id="MobiDB-lite"/>
    </source>
</evidence>
<dbReference type="InterPro" id="IPR052782">
    <property type="entry name" value="Oocyte-zygote_transition_reg"/>
</dbReference>
<protein>
    <submittedName>
        <fullName evidence="5 6">Uncharacterized protein</fullName>
    </submittedName>
</protein>
<dbReference type="Pfam" id="PF00102">
    <property type="entry name" value="Y_phosphatase"/>
    <property type="match status" value="1"/>
</dbReference>
<evidence type="ECO:0000313" key="6">
    <source>
        <dbReference type="WBParaSite" id="PgR008_g208_t06"/>
    </source>
</evidence>
<evidence type="ECO:0000259" key="2">
    <source>
        <dbReference type="PROSITE" id="PS50055"/>
    </source>
</evidence>
<dbReference type="PRINTS" id="PR00700">
    <property type="entry name" value="PRTYPHPHTASE"/>
</dbReference>
<dbReference type="AlphaFoldDB" id="A0A915AKG6"/>
<evidence type="ECO:0000313" key="4">
    <source>
        <dbReference type="Proteomes" id="UP000887569"/>
    </source>
</evidence>
<accession>A0A915AKG6</accession>
<dbReference type="InterPro" id="IPR016130">
    <property type="entry name" value="Tyr_Pase_AS"/>
</dbReference>
<feature type="domain" description="Tyrosine-protein phosphatase" evidence="2">
    <location>
        <begin position="60"/>
        <end position="313"/>
    </location>
</feature>
<keyword evidence="4" id="KW-1185">Reference proteome</keyword>
<dbReference type="InterPro" id="IPR000242">
    <property type="entry name" value="PTP_cat"/>
</dbReference>
<dbReference type="InterPro" id="IPR000387">
    <property type="entry name" value="Tyr_Pase_dom"/>
</dbReference>
<feature type="compositionally biased region" description="Basic and acidic residues" evidence="1">
    <location>
        <begin position="586"/>
        <end position="613"/>
    </location>
</feature>
<organism evidence="4 6">
    <name type="scientific">Parascaris univalens</name>
    <name type="common">Nematode worm</name>
    <dbReference type="NCBI Taxonomy" id="6257"/>
    <lineage>
        <taxon>Eukaryota</taxon>
        <taxon>Metazoa</taxon>
        <taxon>Ecdysozoa</taxon>
        <taxon>Nematoda</taxon>
        <taxon>Chromadorea</taxon>
        <taxon>Rhabditida</taxon>
        <taxon>Spirurina</taxon>
        <taxon>Ascaridomorpha</taxon>
        <taxon>Ascaridoidea</taxon>
        <taxon>Ascarididae</taxon>
        <taxon>Parascaris</taxon>
    </lineage>
</organism>
<dbReference type="PROSITE" id="PS00383">
    <property type="entry name" value="TYR_PHOSPHATASE_1"/>
    <property type="match status" value="1"/>
</dbReference>
<dbReference type="SMART" id="SM00404">
    <property type="entry name" value="PTPc_motif"/>
    <property type="match status" value="1"/>
</dbReference>
<dbReference type="SUPFAM" id="SSF52799">
    <property type="entry name" value="(Phosphotyrosine protein) phosphatases II"/>
    <property type="match status" value="1"/>
</dbReference>
<dbReference type="WBParaSite" id="PgR008_g208_t05">
    <property type="protein sequence ID" value="PgR008_g208_t05"/>
    <property type="gene ID" value="PgR008_g208"/>
</dbReference>
<sequence length="613" mass="69283">MLMKKQEKVASSTSATSTTIPSAPAATAATLETNVKKPRNILAGLKAFAERVNVVGVDGLRAAFTKLQQRGQHPPKMSIAVQARNKAKCRYFDVPCLDETRVILKPWPNAQGDFIHANWVSHELIDNKFICTQGPLENTIGDFWRMIWQENIDLILMLCRVTEEGRPKCAQYWPNTIGGMKNFYGITIKNETIRNKDPDIWGTDLLVSYGGEQRRVTHYQWITWPDKFVPQQLVVPFILLSLARSRKQPTVIHCSAGIGRTGTLVVLEVFIRALLQGYDLSISDIIWSIRSQRSRSVQNEEQFLYIHYIIIQRLVNKGILPDRIASNFCRNYEHYYFAKTHLVQVPLPVYVRKRLPSQVRLRPMEKVSLTSATDDKTKPLEHRTKCLAFNEETLAAIRMSFTRRTQFKKSRKVFGGSCPEEAGNRMLAKMASMEKIEMKEMPKAAVPDAVDVEKAIKRAIEAVRQFQASKTFSDSIHHQYDQALRALEALQLTTEEVKNAAHNKTPTTLPASVSASKTAVCPSPSVTLSRTSIGHVVNVKGTTATKQQENPVNVCVESGMKESDDDDDFSATYYFMQPEWASLYPPERKKNPEAVEEHYASEGLEKDMEGSSK</sequence>
<evidence type="ECO:0000259" key="3">
    <source>
        <dbReference type="PROSITE" id="PS50056"/>
    </source>
</evidence>
<dbReference type="InterPro" id="IPR003595">
    <property type="entry name" value="Tyr_Pase_cat"/>
</dbReference>
<dbReference type="PROSITE" id="PS50055">
    <property type="entry name" value="TYR_PHOSPHATASE_PTP"/>
    <property type="match status" value="1"/>
</dbReference>
<dbReference type="CDD" id="cd00047">
    <property type="entry name" value="PTPc"/>
    <property type="match status" value="1"/>
</dbReference>
<feature type="domain" description="Tyrosine specific protein phosphatases" evidence="3">
    <location>
        <begin position="249"/>
        <end position="304"/>
    </location>
</feature>
<dbReference type="WBParaSite" id="PgR008_g208_t06">
    <property type="protein sequence ID" value="PgR008_g208_t06"/>
    <property type="gene ID" value="PgR008_g208"/>
</dbReference>